<evidence type="ECO:0000313" key="2">
    <source>
        <dbReference type="Proteomes" id="UP000023152"/>
    </source>
</evidence>
<protein>
    <submittedName>
        <fullName evidence="1">Uncharacterized protein</fullName>
    </submittedName>
</protein>
<keyword evidence="2" id="KW-1185">Reference proteome</keyword>
<dbReference type="Proteomes" id="UP000023152">
    <property type="component" value="Unassembled WGS sequence"/>
</dbReference>
<sequence length="338" mass="35748">MYYPEIVQGGRETKKKKIKTKNLNIKILAKKSNDNSNLAILTPVDESVEILQREHKSKTENEEKKDSILPVEVCAEMQKQLSLLCKNRNLKDGVDYLLVKGDDRVIELTSDFKYEFEHGVYLLGKNVTLTCGKNKEDDKGRLILHCSHLFIGQTCNINCNELGYKADQGPGCGKLVVGMSSSGSGAGHGKPGKGAGEWIGSGGGATYGDKTLEKLDFGSGGGSYTQRNGYIASGGAGGGILDITVTDQMLNLGEIQANGANGKKHSPNVGGGGGSGGSIRIKLTNNTFKHKLGKISCEGGKGGGKWSGDGGQGRIAIYGVTPTTIDPQSIAGALYVHK</sequence>
<dbReference type="AlphaFoldDB" id="X6NV89"/>
<dbReference type="PANTHER" id="PTHR31513:SF2">
    <property type="entry name" value="MRAZ"/>
    <property type="match status" value="1"/>
</dbReference>
<dbReference type="PANTHER" id="PTHR31513">
    <property type="entry name" value="EPHRIN TYPE-B RECEPTOR"/>
    <property type="match status" value="1"/>
</dbReference>
<organism evidence="1 2">
    <name type="scientific">Reticulomyxa filosa</name>
    <dbReference type="NCBI Taxonomy" id="46433"/>
    <lineage>
        <taxon>Eukaryota</taxon>
        <taxon>Sar</taxon>
        <taxon>Rhizaria</taxon>
        <taxon>Retaria</taxon>
        <taxon>Foraminifera</taxon>
        <taxon>Monothalamids</taxon>
        <taxon>Reticulomyxidae</taxon>
        <taxon>Reticulomyxa</taxon>
    </lineage>
</organism>
<evidence type="ECO:0000313" key="1">
    <source>
        <dbReference type="EMBL" id="ETO29906.1"/>
    </source>
</evidence>
<accession>X6NV89</accession>
<dbReference type="EMBL" id="ASPP01005777">
    <property type="protein sequence ID" value="ETO29906.1"/>
    <property type="molecule type" value="Genomic_DNA"/>
</dbReference>
<gene>
    <name evidence="1" type="ORF">RFI_07216</name>
</gene>
<reference evidence="1 2" key="1">
    <citation type="journal article" date="2013" name="Curr. Biol.">
        <title>The Genome of the Foraminiferan Reticulomyxa filosa.</title>
        <authorList>
            <person name="Glockner G."/>
            <person name="Hulsmann N."/>
            <person name="Schleicher M."/>
            <person name="Noegel A.A."/>
            <person name="Eichinger L."/>
            <person name="Gallinger C."/>
            <person name="Pawlowski J."/>
            <person name="Sierra R."/>
            <person name="Euteneuer U."/>
            <person name="Pillet L."/>
            <person name="Moustafa A."/>
            <person name="Platzer M."/>
            <person name="Groth M."/>
            <person name="Szafranski K."/>
            <person name="Schliwa M."/>
        </authorList>
    </citation>
    <scope>NUCLEOTIDE SEQUENCE [LARGE SCALE GENOMIC DNA]</scope>
</reference>
<comment type="caution">
    <text evidence="1">The sequence shown here is derived from an EMBL/GenBank/DDBJ whole genome shotgun (WGS) entry which is preliminary data.</text>
</comment>
<proteinExistence type="predicted"/>
<name>X6NV89_RETFI</name>